<keyword evidence="7" id="KW-0067">ATP-binding</keyword>
<dbReference type="PANTHER" id="PTHR43790">
    <property type="entry name" value="CARBOHYDRATE TRANSPORT ATP-BINDING PROTEIN MG119-RELATED"/>
    <property type="match status" value="1"/>
</dbReference>
<feature type="transmembrane region" description="Helical" evidence="11">
    <location>
        <begin position="805"/>
        <end position="825"/>
    </location>
</feature>
<feature type="domain" description="ABC transporter" evidence="12">
    <location>
        <begin position="261"/>
        <end position="517"/>
    </location>
</feature>
<dbReference type="InterPro" id="IPR027417">
    <property type="entry name" value="P-loop_NTPase"/>
</dbReference>
<feature type="compositionally biased region" description="Basic and acidic residues" evidence="10">
    <location>
        <begin position="526"/>
        <end position="540"/>
    </location>
</feature>
<dbReference type="InterPro" id="IPR003439">
    <property type="entry name" value="ABC_transporter-like_ATP-bd"/>
</dbReference>
<dbReference type="PROSITE" id="PS50893">
    <property type="entry name" value="ABC_TRANSPORTER_2"/>
    <property type="match status" value="2"/>
</dbReference>
<dbReference type="Pfam" id="PF02653">
    <property type="entry name" value="BPD_transp_2"/>
    <property type="match status" value="1"/>
</dbReference>
<feature type="region of interest" description="Disordered" evidence="10">
    <location>
        <begin position="1"/>
        <end position="28"/>
    </location>
</feature>
<dbReference type="AlphaFoldDB" id="H8G436"/>
<dbReference type="Gene3D" id="3.40.50.300">
    <property type="entry name" value="P-loop containing nucleotide triphosphate hydrolases"/>
    <property type="match status" value="2"/>
</dbReference>
<feature type="transmembrane region" description="Helical" evidence="11">
    <location>
        <begin position="780"/>
        <end position="798"/>
    </location>
</feature>
<evidence type="ECO:0000256" key="8">
    <source>
        <dbReference type="ARBA" id="ARBA00022989"/>
    </source>
</evidence>
<feature type="domain" description="ABC transporter" evidence="12">
    <location>
        <begin position="32"/>
        <end position="265"/>
    </location>
</feature>
<organism evidence="13 14">
    <name type="scientific">Saccharomonospora azurea NA-128</name>
    <dbReference type="NCBI Taxonomy" id="882081"/>
    <lineage>
        <taxon>Bacteria</taxon>
        <taxon>Bacillati</taxon>
        <taxon>Actinomycetota</taxon>
        <taxon>Actinomycetes</taxon>
        <taxon>Pseudonocardiales</taxon>
        <taxon>Pseudonocardiaceae</taxon>
        <taxon>Saccharomonospora</taxon>
    </lineage>
</organism>
<evidence type="ECO:0000256" key="10">
    <source>
        <dbReference type="SAM" id="MobiDB-lite"/>
    </source>
</evidence>
<dbReference type="InterPro" id="IPR050107">
    <property type="entry name" value="ABC_carbohydrate_import_ATPase"/>
</dbReference>
<dbReference type="SMART" id="SM00382">
    <property type="entry name" value="AAA"/>
    <property type="match status" value="2"/>
</dbReference>
<reference evidence="13 14" key="1">
    <citation type="journal article" date="2012" name="Stand. Genomic Sci.">
        <title>Genome sequence of the soil bacterium Saccharomonospora azurea type strain (NA-128(T)).</title>
        <authorList>
            <person name="Klenk H.P."/>
            <person name="Held B."/>
            <person name="Lucas S."/>
            <person name="Lapidus A."/>
            <person name="Copeland A."/>
            <person name="Hammon N."/>
            <person name="Pitluck S."/>
            <person name="Goodwin L.A."/>
            <person name="Han C."/>
            <person name="Tapia R."/>
            <person name="Brambilla E.M."/>
            <person name="Potter G."/>
            <person name="Land M."/>
            <person name="Ivanova N."/>
            <person name="Rohde M."/>
            <person name="Goker M."/>
            <person name="Detter J.C."/>
            <person name="Kyrpides N.C."/>
            <person name="Woyke T."/>
        </authorList>
    </citation>
    <scope>NUCLEOTIDE SEQUENCE [LARGE SCALE GENOMIC DNA]</scope>
    <source>
        <strain evidence="13 14">NA-128</strain>
    </source>
</reference>
<dbReference type="Proteomes" id="UP000004705">
    <property type="component" value="Chromosome"/>
</dbReference>
<evidence type="ECO:0000256" key="1">
    <source>
        <dbReference type="ARBA" id="ARBA00004651"/>
    </source>
</evidence>
<dbReference type="EMBL" id="CM001466">
    <property type="protein sequence ID" value="EHY91134.1"/>
    <property type="molecule type" value="Genomic_DNA"/>
</dbReference>
<dbReference type="GO" id="GO:0005886">
    <property type="term" value="C:plasma membrane"/>
    <property type="evidence" value="ECO:0007669"/>
    <property type="project" value="UniProtKB-SubCell"/>
</dbReference>
<protein>
    <submittedName>
        <fullName evidence="13">ABC-type sugar transport system, ATPase component</fullName>
    </submittedName>
</protein>
<dbReference type="InterPro" id="IPR001851">
    <property type="entry name" value="ABC_transp_permease"/>
</dbReference>
<dbReference type="Pfam" id="PF00005">
    <property type="entry name" value="ABC_tran"/>
    <property type="match status" value="2"/>
</dbReference>
<dbReference type="PROSITE" id="PS00211">
    <property type="entry name" value="ABC_TRANSPORTER_1"/>
    <property type="match status" value="1"/>
</dbReference>
<dbReference type="SUPFAM" id="SSF52540">
    <property type="entry name" value="P-loop containing nucleoside triphosphate hydrolases"/>
    <property type="match status" value="2"/>
</dbReference>
<comment type="subcellular location">
    <subcellularLocation>
        <location evidence="1">Cell membrane</location>
        <topology evidence="1">Multi-pass membrane protein</topology>
    </subcellularLocation>
</comment>
<keyword evidence="13" id="KW-0762">Sugar transport</keyword>
<dbReference type="OrthoDB" id="7757085at2"/>
<keyword evidence="4 11" id="KW-0812">Transmembrane</keyword>
<gene>
    <name evidence="13" type="ORF">SacazDRAFT_04289</name>
</gene>
<evidence type="ECO:0000256" key="2">
    <source>
        <dbReference type="ARBA" id="ARBA00022448"/>
    </source>
</evidence>
<feature type="transmembrane region" description="Helical" evidence="11">
    <location>
        <begin position="744"/>
        <end position="768"/>
    </location>
</feature>
<evidence type="ECO:0000313" key="14">
    <source>
        <dbReference type="Proteomes" id="UP000004705"/>
    </source>
</evidence>
<dbReference type="InterPro" id="IPR017871">
    <property type="entry name" value="ABC_transporter-like_CS"/>
</dbReference>
<feature type="transmembrane region" description="Helical" evidence="11">
    <location>
        <begin position="630"/>
        <end position="649"/>
    </location>
</feature>
<keyword evidence="14" id="KW-1185">Reference proteome</keyword>
<dbReference type="RefSeq" id="WP_005444933.1">
    <property type="nucleotide sequence ID" value="NZ_CM001466.1"/>
</dbReference>
<feature type="region of interest" description="Disordered" evidence="10">
    <location>
        <begin position="520"/>
        <end position="541"/>
    </location>
</feature>
<evidence type="ECO:0000256" key="5">
    <source>
        <dbReference type="ARBA" id="ARBA00022737"/>
    </source>
</evidence>
<name>H8G436_9PSEU</name>
<dbReference type="GO" id="GO:0016887">
    <property type="term" value="F:ATP hydrolysis activity"/>
    <property type="evidence" value="ECO:0007669"/>
    <property type="project" value="InterPro"/>
</dbReference>
<keyword evidence="3" id="KW-1003">Cell membrane</keyword>
<feature type="transmembrane region" description="Helical" evidence="11">
    <location>
        <begin position="579"/>
        <end position="599"/>
    </location>
</feature>
<dbReference type="CDD" id="cd03215">
    <property type="entry name" value="ABC_Carb_Monos_II"/>
    <property type="match status" value="1"/>
</dbReference>
<evidence type="ECO:0000256" key="7">
    <source>
        <dbReference type="ARBA" id="ARBA00022840"/>
    </source>
</evidence>
<keyword evidence="6" id="KW-0547">Nucleotide-binding</keyword>
<proteinExistence type="predicted"/>
<evidence type="ECO:0000256" key="11">
    <source>
        <dbReference type="SAM" id="Phobius"/>
    </source>
</evidence>
<keyword evidence="2" id="KW-0813">Transport</keyword>
<feature type="transmembrane region" description="Helical" evidence="11">
    <location>
        <begin position="548"/>
        <end position="567"/>
    </location>
</feature>
<dbReference type="InterPro" id="IPR003593">
    <property type="entry name" value="AAA+_ATPase"/>
</dbReference>
<dbReference type="GO" id="GO:0005524">
    <property type="term" value="F:ATP binding"/>
    <property type="evidence" value="ECO:0007669"/>
    <property type="project" value="UniProtKB-KW"/>
</dbReference>
<keyword evidence="5" id="KW-0677">Repeat</keyword>
<evidence type="ECO:0000256" key="9">
    <source>
        <dbReference type="ARBA" id="ARBA00023136"/>
    </source>
</evidence>
<feature type="transmembrane region" description="Helical" evidence="11">
    <location>
        <begin position="661"/>
        <end position="679"/>
    </location>
</feature>
<dbReference type="PANTHER" id="PTHR43790:SF9">
    <property type="entry name" value="GALACTOFURANOSE TRANSPORTER ATP-BINDING PROTEIN YTFR"/>
    <property type="match status" value="1"/>
</dbReference>
<evidence type="ECO:0000256" key="3">
    <source>
        <dbReference type="ARBA" id="ARBA00022475"/>
    </source>
</evidence>
<accession>H8G436</accession>
<dbReference type="CDD" id="cd03216">
    <property type="entry name" value="ABC_Carb_Monos_I"/>
    <property type="match status" value="1"/>
</dbReference>
<keyword evidence="9 11" id="KW-0472">Membrane</keyword>
<evidence type="ECO:0000313" key="13">
    <source>
        <dbReference type="EMBL" id="EHY91134.1"/>
    </source>
</evidence>
<evidence type="ECO:0000259" key="12">
    <source>
        <dbReference type="PROSITE" id="PS50893"/>
    </source>
</evidence>
<evidence type="ECO:0000256" key="4">
    <source>
        <dbReference type="ARBA" id="ARBA00022692"/>
    </source>
</evidence>
<dbReference type="HOGENOM" id="CLU_012904_1_0_11"/>
<feature type="transmembrane region" description="Helical" evidence="11">
    <location>
        <begin position="831"/>
        <end position="850"/>
    </location>
</feature>
<sequence length="859" mass="89828">MTISAQPSRVPADGTLPHPTHVPENQQGEPYLKVRGVSRTFGPVTALADVDIDIYPGQVHALLGENGAGKSTLMSIISGALAPTSGSIVVAGEEKKSLTTAAALRAGIAIVHQTPALLPDLTVTENLALSIPSTLRPSIFEMDDWVAEKLTAVGSTVRPDTKCGDLPIAERQLIEIARALAIDSRVLILDEPTAPLVQDKVDLLFERVRQVAADGVAVVYITHRIPEVRELADTMTILRDGRMRGSYDPHRLSDDEIISLIAGRDVDAVFPAKAAGPAEPGLSVEGLTGAKFHDVSFTVGRGEIVGLAGVAGNGQADVVRALAGLEPYTGTVTWEGEKLRLRHSADAHRAGIAFMPADRAGEGVVADFSIRENAALGALGRFLRFGLIDRSREARTTAEMSRALEVKAPDDETAVGTLSGGNQQKVVLARALLSQPNLIVAEEPTQGVDAGARAEIYAQLRAAADAGMAILVLSSDALELEGLCDRVLVMSRGSVVETLTGDDVTEHKMMHAMVSATGHRAAGRADTADRSRKEPEEKRSPLRRFSGAFSPMVLFGAIVLLSLIATIQNARFLGEANVSNILLLATALGFVALGQLLVVITGGIDLSVGPLTGLILVITSFYWFDGASAGTLVAGVLLAAAAAAVVGLVNGTLVRGLRFTAVAATLVTYIAIQGVSLLLRPEIDGYIDFAILDVINYSIGPVPVAFLLAVAIAIGLGLLLRYWQPGIALRASGSDETIAARVGVPVGVVVGAAYVGCALLTMLGGFMLVGQVGVGDPNQGIGFTLTSITAVVVAGTLLRGGSGSPVAVLLGVLLLQVVLAMANFLRLSTAWQYWLQGGIAILAAICYVALQRRRSRLAD</sequence>
<dbReference type="GO" id="GO:0022857">
    <property type="term" value="F:transmembrane transporter activity"/>
    <property type="evidence" value="ECO:0007669"/>
    <property type="project" value="InterPro"/>
</dbReference>
<feature type="transmembrane region" description="Helical" evidence="11">
    <location>
        <begin position="699"/>
        <end position="723"/>
    </location>
</feature>
<keyword evidence="8 11" id="KW-1133">Transmembrane helix</keyword>
<evidence type="ECO:0000256" key="6">
    <source>
        <dbReference type="ARBA" id="ARBA00022741"/>
    </source>
</evidence>